<dbReference type="AlphaFoldDB" id="A0A2I8VKS1"/>
<feature type="transmembrane region" description="Helical" evidence="6">
    <location>
        <begin position="120"/>
        <end position="139"/>
    </location>
</feature>
<dbReference type="OrthoDB" id="19148at2157"/>
<organism evidence="7 8">
    <name type="scientific">Salinigranum rubrum</name>
    <dbReference type="NCBI Taxonomy" id="755307"/>
    <lineage>
        <taxon>Archaea</taxon>
        <taxon>Methanobacteriati</taxon>
        <taxon>Methanobacteriota</taxon>
        <taxon>Stenosarchaea group</taxon>
        <taxon>Halobacteria</taxon>
        <taxon>Halobacteriales</taxon>
        <taxon>Haloferacaceae</taxon>
        <taxon>Salinigranum</taxon>
    </lineage>
</organism>
<name>A0A2I8VKS1_9EURY</name>
<dbReference type="GeneID" id="35593121"/>
<keyword evidence="4 6" id="KW-1133">Transmembrane helix</keyword>
<dbReference type="Pfam" id="PF01943">
    <property type="entry name" value="Polysacc_synt"/>
    <property type="match status" value="1"/>
</dbReference>
<proteinExistence type="predicted"/>
<feature type="transmembrane region" description="Helical" evidence="6">
    <location>
        <begin position="260"/>
        <end position="278"/>
    </location>
</feature>
<evidence type="ECO:0000256" key="1">
    <source>
        <dbReference type="ARBA" id="ARBA00004651"/>
    </source>
</evidence>
<sequence>MTIRQKISGSIFEQASISFTGRILGRTADYGLTAFLAAVLGPESLGEFAFVLILLRFASLIGRLGMGTVGQRYVTILDGDDLGEYVALSICIPLVIGTVTGIAVFFLLVYSGRPLGENPAIVLVLVTPLLALSETLSGIAEGLKRVEISVYVREVGIYILGLVFVAIAVWLDGGLMGVAIAYGVAISMSNIIGIYLLSSYLPFPRVPALDSSRELIKYGIYAGTEKVANKLTGWTDILMLGALVTSASVGLYQLSFQTAALLSFAIVSVNSIFPSVASGMFNDGRVDHLESLYQTTTKWIFYLTLLGGVWLISWSPVILGVFGAEFVDARIPFVIIVVGQLIGALVGPAGYLLLMTDHERLQATNAITAAVINVVLNYVLILEYGIVGAAVATTISISLLNLVRLIEVKYVLGFWPYSKSYIGLLPALFLGGLISSGSTLVLPNTVPFALISGVAAVSVFLLLALNRVTANDLFLIESLR</sequence>
<dbReference type="PANTHER" id="PTHR30250:SF27">
    <property type="entry name" value="POLYSACCHARIDE BIOSYNTHESIS PROTEIN"/>
    <property type="match status" value="1"/>
</dbReference>
<keyword evidence="5 6" id="KW-0472">Membrane</keyword>
<feature type="transmembrane region" description="Helical" evidence="6">
    <location>
        <begin position="448"/>
        <end position="465"/>
    </location>
</feature>
<dbReference type="RefSeq" id="WP_103426215.1">
    <property type="nucleotide sequence ID" value="NZ_CP026309.1"/>
</dbReference>
<evidence type="ECO:0000313" key="7">
    <source>
        <dbReference type="EMBL" id="AUV82526.1"/>
    </source>
</evidence>
<evidence type="ECO:0000256" key="4">
    <source>
        <dbReference type="ARBA" id="ARBA00022989"/>
    </source>
</evidence>
<evidence type="ECO:0000256" key="2">
    <source>
        <dbReference type="ARBA" id="ARBA00022475"/>
    </source>
</evidence>
<dbReference type="Proteomes" id="UP000236584">
    <property type="component" value="Chromosome"/>
</dbReference>
<keyword evidence="8" id="KW-1185">Reference proteome</keyword>
<dbReference type="GO" id="GO:0005886">
    <property type="term" value="C:plasma membrane"/>
    <property type="evidence" value="ECO:0007669"/>
    <property type="project" value="UniProtKB-SubCell"/>
</dbReference>
<feature type="transmembrane region" description="Helical" evidence="6">
    <location>
        <begin position="85"/>
        <end position="108"/>
    </location>
</feature>
<feature type="transmembrane region" description="Helical" evidence="6">
    <location>
        <begin position="331"/>
        <end position="354"/>
    </location>
</feature>
<feature type="transmembrane region" description="Helical" evidence="6">
    <location>
        <begin position="151"/>
        <end position="171"/>
    </location>
</feature>
<feature type="transmembrane region" description="Helical" evidence="6">
    <location>
        <begin position="299"/>
        <end position="319"/>
    </location>
</feature>
<dbReference type="PANTHER" id="PTHR30250">
    <property type="entry name" value="PST FAMILY PREDICTED COLANIC ACID TRANSPORTER"/>
    <property type="match status" value="1"/>
</dbReference>
<comment type="subcellular location">
    <subcellularLocation>
        <location evidence="1">Cell membrane</location>
        <topology evidence="1">Multi-pass membrane protein</topology>
    </subcellularLocation>
</comment>
<dbReference type="KEGG" id="srub:C2R22_13480"/>
<evidence type="ECO:0000256" key="5">
    <source>
        <dbReference type="ARBA" id="ARBA00023136"/>
    </source>
</evidence>
<evidence type="ECO:0000256" key="3">
    <source>
        <dbReference type="ARBA" id="ARBA00022692"/>
    </source>
</evidence>
<dbReference type="CDD" id="cd13128">
    <property type="entry name" value="MATE_Wzx_like"/>
    <property type="match status" value="1"/>
</dbReference>
<dbReference type="InterPro" id="IPR002797">
    <property type="entry name" value="Polysacc_synth"/>
</dbReference>
<keyword evidence="2" id="KW-1003">Cell membrane</keyword>
<feature type="transmembrane region" description="Helical" evidence="6">
    <location>
        <begin position="177"/>
        <end position="197"/>
    </location>
</feature>
<accession>A0A2I8VKS1</accession>
<reference evidence="7 8" key="1">
    <citation type="submission" date="2018-01" db="EMBL/GenBank/DDBJ databases">
        <title>Complete genome sequence of Salinigranum rubrum GX10T, an extremely halophilic archaeon isolated from a marine solar saltern.</title>
        <authorList>
            <person name="Han S."/>
        </authorList>
    </citation>
    <scope>NUCLEOTIDE SEQUENCE [LARGE SCALE GENOMIC DNA]</scope>
    <source>
        <strain evidence="7 8">GX10</strain>
    </source>
</reference>
<gene>
    <name evidence="7" type="ORF">C2R22_13480</name>
</gene>
<protein>
    <submittedName>
        <fullName evidence="7">Uncharacterized protein</fullName>
    </submittedName>
</protein>
<dbReference type="EMBL" id="CP026309">
    <property type="protein sequence ID" value="AUV82526.1"/>
    <property type="molecule type" value="Genomic_DNA"/>
</dbReference>
<dbReference type="InterPro" id="IPR050833">
    <property type="entry name" value="Poly_Biosynth_Transport"/>
</dbReference>
<evidence type="ECO:0000313" key="8">
    <source>
        <dbReference type="Proteomes" id="UP000236584"/>
    </source>
</evidence>
<keyword evidence="3 6" id="KW-0812">Transmembrane</keyword>
<evidence type="ECO:0000256" key="6">
    <source>
        <dbReference type="SAM" id="Phobius"/>
    </source>
</evidence>